<proteinExistence type="predicted"/>
<dbReference type="SUPFAM" id="SSF109604">
    <property type="entry name" value="HD-domain/PDEase-like"/>
    <property type="match status" value="1"/>
</dbReference>
<dbReference type="InterPro" id="IPR006675">
    <property type="entry name" value="HDIG_dom"/>
</dbReference>
<evidence type="ECO:0000259" key="1">
    <source>
        <dbReference type="PROSITE" id="PS51833"/>
    </source>
</evidence>
<evidence type="ECO:0000313" key="3">
    <source>
        <dbReference type="Proteomes" id="UP000438699"/>
    </source>
</evidence>
<dbReference type="EMBL" id="WAIE01000001">
    <property type="protein sequence ID" value="KAB1443310.1"/>
    <property type="molecule type" value="Genomic_DNA"/>
</dbReference>
<protein>
    <submittedName>
        <fullName evidence="2">HDOD domain-containing protein</fullName>
    </submittedName>
</protein>
<comment type="caution">
    <text evidence="2">The sequence shown here is derived from an EMBL/GenBank/DDBJ whole genome shotgun (WGS) entry which is preliminary data.</text>
</comment>
<dbReference type="CDD" id="cd00077">
    <property type="entry name" value="HDc"/>
    <property type="match status" value="1"/>
</dbReference>
<dbReference type="PROSITE" id="PS51833">
    <property type="entry name" value="HDOD"/>
    <property type="match status" value="1"/>
</dbReference>
<dbReference type="Gene3D" id="1.10.3210.10">
    <property type="entry name" value="Hypothetical protein af1432"/>
    <property type="match status" value="1"/>
</dbReference>
<evidence type="ECO:0000313" key="2">
    <source>
        <dbReference type="EMBL" id="KAB1443310.1"/>
    </source>
</evidence>
<organism evidence="2 3">
    <name type="scientific">Pseudodesulfovibrio senegalensis</name>
    <dbReference type="NCBI Taxonomy" id="1721087"/>
    <lineage>
        <taxon>Bacteria</taxon>
        <taxon>Pseudomonadati</taxon>
        <taxon>Thermodesulfobacteriota</taxon>
        <taxon>Desulfovibrionia</taxon>
        <taxon>Desulfovibrionales</taxon>
        <taxon>Desulfovibrionaceae</taxon>
    </lineage>
</organism>
<dbReference type="Pfam" id="PF08668">
    <property type="entry name" value="HDOD"/>
    <property type="match status" value="1"/>
</dbReference>
<dbReference type="PANTHER" id="PTHR33525:SF3">
    <property type="entry name" value="RIBONUCLEASE Y"/>
    <property type="match status" value="1"/>
</dbReference>
<dbReference type="Proteomes" id="UP000438699">
    <property type="component" value="Unassembled WGS sequence"/>
</dbReference>
<dbReference type="AlphaFoldDB" id="A0A6N6N4Z1"/>
<dbReference type="OrthoDB" id="9803649at2"/>
<keyword evidence="3" id="KW-1185">Reference proteome</keyword>
<name>A0A6N6N4Z1_9BACT</name>
<reference evidence="2 3" key="1">
    <citation type="journal article" date="2017" name="Int. J. Syst. Evol. Microbiol.">
        <title>Desulfovibrio senegalensis sp. nov., a mesophilic sulfate reducer isolated from marine sediment.</title>
        <authorList>
            <person name="Thioye A."/>
            <person name="Gam Z.B.A."/>
            <person name="Mbengue M."/>
            <person name="Cayol J.L."/>
            <person name="Joseph-Bartoli M."/>
            <person name="Toure-Kane C."/>
            <person name="Labat M."/>
        </authorList>
    </citation>
    <scope>NUCLEOTIDE SEQUENCE [LARGE SCALE GENOMIC DNA]</scope>
    <source>
        <strain evidence="2 3">DSM 101509</strain>
    </source>
</reference>
<accession>A0A6N6N4Z1</accession>
<dbReference type="RefSeq" id="WP_151149645.1">
    <property type="nucleotide sequence ID" value="NZ_WAIE01000001.1"/>
</dbReference>
<gene>
    <name evidence="2" type="ORF">F8A88_03345</name>
</gene>
<feature type="domain" description="HDOD" evidence="1">
    <location>
        <begin position="20"/>
        <end position="217"/>
    </location>
</feature>
<dbReference type="NCBIfam" id="TIGR00277">
    <property type="entry name" value="HDIG"/>
    <property type="match status" value="1"/>
</dbReference>
<sequence length="286" mass="31908">MYQERVQEFLQELPALREDLPFSPTLFGKLFKQTGANSMSSLEDIAETISSDQGLTTRVLSLANSAYYGLQAEVSSVKRAAAVLGLAEIRNIVLSLGVKGLTEKYPLPGGFDYDEYWRHQFLVATLAEQICREVDEGVPSIMFTAGLLHDIGKLIVAMRRPEDWEAIQALREERECPESEAEDEYWGLDHAVVGALVLKYWDLPPELVEPVNWHHVPALAPEHQSAAAIICLANALVHCMDEGDECSDEVINACGEFRLDVDEIVELAQETMESDTVEHFLGMLSR</sequence>
<dbReference type="PANTHER" id="PTHR33525">
    <property type="match status" value="1"/>
</dbReference>
<dbReference type="InterPro" id="IPR013976">
    <property type="entry name" value="HDOD"/>
</dbReference>
<dbReference type="InterPro" id="IPR003607">
    <property type="entry name" value="HD/PDEase_dom"/>
</dbReference>
<dbReference type="InterPro" id="IPR052340">
    <property type="entry name" value="RNase_Y/CdgJ"/>
</dbReference>